<gene>
    <name evidence="1" type="ORF">S06H3_13156</name>
</gene>
<reference evidence="1" key="1">
    <citation type="journal article" date="2014" name="Front. Microbiol.">
        <title>High frequency of phylogenetically diverse reductive dehalogenase-homologous genes in deep subseafloor sedimentary metagenomes.</title>
        <authorList>
            <person name="Kawai M."/>
            <person name="Futagami T."/>
            <person name="Toyoda A."/>
            <person name="Takaki Y."/>
            <person name="Nishi S."/>
            <person name="Hori S."/>
            <person name="Arai W."/>
            <person name="Tsubouchi T."/>
            <person name="Morono Y."/>
            <person name="Uchiyama I."/>
            <person name="Ito T."/>
            <person name="Fujiyama A."/>
            <person name="Inagaki F."/>
            <person name="Takami H."/>
        </authorList>
    </citation>
    <scope>NUCLEOTIDE SEQUENCE</scope>
    <source>
        <strain evidence="1">Expedition CK06-06</strain>
    </source>
</reference>
<accession>X1M3L2</accession>
<evidence type="ECO:0000313" key="1">
    <source>
        <dbReference type="EMBL" id="GAI12656.1"/>
    </source>
</evidence>
<sequence>MVVQVEEIKKLVYLFGFSTRKSKSIDNLFNIVKEQTKDAKITVVLIHDGVIGTSKKGVMPTSLNLLLNLPIPA</sequence>
<dbReference type="EMBL" id="BARV01006420">
    <property type="protein sequence ID" value="GAI12656.1"/>
    <property type="molecule type" value="Genomic_DNA"/>
</dbReference>
<organism evidence="1">
    <name type="scientific">marine sediment metagenome</name>
    <dbReference type="NCBI Taxonomy" id="412755"/>
    <lineage>
        <taxon>unclassified sequences</taxon>
        <taxon>metagenomes</taxon>
        <taxon>ecological metagenomes</taxon>
    </lineage>
</organism>
<comment type="caution">
    <text evidence="1">The sequence shown here is derived from an EMBL/GenBank/DDBJ whole genome shotgun (WGS) entry which is preliminary data.</text>
</comment>
<name>X1M3L2_9ZZZZ</name>
<dbReference type="AlphaFoldDB" id="X1M3L2"/>
<protein>
    <submittedName>
        <fullName evidence="1">Uncharacterized protein</fullName>
    </submittedName>
</protein>
<proteinExistence type="predicted"/>